<protein>
    <submittedName>
        <fullName evidence="12">Unannotated protein</fullName>
    </submittedName>
</protein>
<organism evidence="12">
    <name type="scientific">freshwater metagenome</name>
    <dbReference type="NCBI Taxonomy" id="449393"/>
    <lineage>
        <taxon>unclassified sequences</taxon>
        <taxon>metagenomes</taxon>
        <taxon>ecological metagenomes</taxon>
    </lineage>
</organism>
<dbReference type="Pfam" id="PF00528">
    <property type="entry name" value="BPD_transp_1"/>
    <property type="match status" value="2"/>
</dbReference>
<dbReference type="GO" id="GO:0043190">
    <property type="term" value="C:ATP-binding cassette (ABC) transporter complex"/>
    <property type="evidence" value="ECO:0007669"/>
    <property type="project" value="TreeGrafter"/>
</dbReference>
<feature type="transmembrane region" description="Helical" evidence="9">
    <location>
        <begin position="417"/>
        <end position="435"/>
    </location>
</feature>
<keyword evidence="5 9" id="KW-0812">Transmembrane</keyword>
<dbReference type="GO" id="GO:0005275">
    <property type="term" value="F:amine transmembrane transporter activity"/>
    <property type="evidence" value="ECO:0007669"/>
    <property type="project" value="TreeGrafter"/>
</dbReference>
<evidence type="ECO:0000256" key="6">
    <source>
        <dbReference type="ARBA" id="ARBA00022989"/>
    </source>
</evidence>
<dbReference type="PANTHER" id="PTHR47737:SF1">
    <property type="entry name" value="GLYCINE BETAINE_PROLINE BETAINE TRANSPORT SYSTEM PERMEASE PROTEIN PROW"/>
    <property type="match status" value="1"/>
</dbReference>
<feature type="transmembrane region" description="Helical" evidence="9">
    <location>
        <begin position="130"/>
        <end position="154"/>
    </location>
</feature>
<dbReference type="AlphaFoldDB" id="A0A6J6R2N8"/>
<dbReference type="GO" id="GO:0031460">
    <property type="term" value="P:glycine betaine transport"/>
    <property type="evidence" value="ECO:0007669"/>
    <property type="project" value="TreeGrafter"/>
</dbReference>
<feature type="transmembrane region" description="Helical" evidence="9">
    <location>
        <begin position="174"/>
        <end position="201"/>
    </location>
</feature>
<accession>A0A6J6R2N8</accession>
<evidence type="ECO:0000259" key="10">
    <source>
        <dbReference type="PROSITE" id="PS50928"/>
    </source>
</evidence>
<feature type="transmembrane region" description="Helical" evidence="9">
    <location>
        <begin position="555"/>
        <end position="577"/>
    </location>
</feature>
<dbReference type="InterPro" id="IPR035906">
    <property type="entry name" value="MetI-like_sf"/>
</dbReference>
<evidence type="ECO:0000256" key="5">
    <source>
        <dbReference type="ARBA" id="ARBA00022692"/>
    </source>
</evidence>
<evidence type="ECO:0000256" key="9">
    <source>
        <dbReference type="SAM" id="Phobius"/>
    </source>
</evidence>
<feature type="region of interest" description="Disordered" evidence="8">
    <location>
        <begin position="628"/>
        <end position="652"/>
    </location>
</feature>
<proteinExistence type="predicted"/>
<comment type="subcellular location">
    <subcellularLocation>
        <location evidence="2">Cell membrane</location>
    </subcellularLocation>
    <subcellularLocation>
        <location evidence="1">Membrane</location>
        <topology evidence="1">Multi-pass membrane protein</topology>
    </subcellularLocation>
</comment>
<dbReference type="EMBL" id="CAFAAV010000312">
    <property type="protein sequence ID" value="CAB4835480.1"/>
    <property type="molecule type" value="Genomic_DNA"/>
</dbReference>
<dbReference type="Gene3D" id="1.10.3720.10">
    <property type="entry name" value="MetI-like"/>
    <property type="match status" value="2"/>
</dbReference>
<evidence type="ECO:0000313" key="15">
    <source>
        <dbReference type="EMBL" id="CAB4978035.1"/>
    </source>
</evidence>
<dbReference type="PROSITE" id="PS50928">
    <property type="entry name" value="ABC_TM1"/>
    <property type="match status" value="2"/>
</dbReference>
<name>A0A6J6R2N8_9ZZZZ</name>
<sequence length="652" mass="70808">MTFARQRKWQLVAAAVVALIVLQIVLRGTTFFPDSWNRHLANPVNDAQSWVRRNRNSNFWLHDIIRPIGDFVLARYESIRDLLLDLPWFWLPLLVFVVILRSGKWVTAAVVASGLLFVEFSGLHKEGMETVALMLFCILACVIIGTPLGVWAGLNPKVERLMRPVLDAMQSLPVTFYLVPSVLLFGIKQVPAAIATIIFGLPPMIRIVALGIRQVPPASVEAGLIFGSNRWQLLWKVQAPQAIKSFVTAMNQTIMLCMGMVVIGALVGAGGLGAELIDTLKLRSPGRSFLVGVAIFAVAMAFDRTTRSLVDRRRVFPIAGKLYWAVAAAALAVSYVVADATNSLGSPWKFDHSVAEPVDRLVKSIRSNFHDQLQWVNDFIVRDVVIRIRDLMGVSIAWPVLIGAVVVLAWVLRGWKFALFCLGGLAGVGLLGMWPQSLETLAQLMVAVALAILVSVPVGIFVGRRPRLEAACEPVLDALQTFPSLIYAIPFVMLFAVGYVPGILATVIYAVPPGVRLTALAIKQVSPEVLEASTTFGATPRQRLWGVHVPLAMKGIMLAFNQVIMMALSMVIIAGLIGGQGLGYESVAALTKPDTGVGVESGLALLVMAIILDRLSESVANRFDPAAVQSPQSAGTRRTRLRAQTANVVPAE</sequence>
<evidence type="ECO:0000256" key="1">
    <source>
        <dbReference type="ARBA" id="ARBA00004141"/>
    </source>
</evidence>
<evidence type="ECO:0000256" key="7">
    <source>
        <dbReference type="ARBA" id="ARBA00023136"/>
    </source>
</evidence>
<gene>
    <name evidence="12" type="ORF">UFOPK2656_00963</name>
    <name evidence="13" type="ORF">UFOPK3099_02780</name>
    <name evidence="14" type="ORF">UFOPK3651_00546</name>
    <name evidence="15" type="ORF">UFOPK3931_00623</name>
    <name evidence="11" type="ORF">UFOPK4189_00029</name>
</gene>
<feature type="transmembrane region" description="Helical" evidence="9">
    <location>
        <begin position="286"/>
        <end position="302"/>
    </location>
</feature>
<dbReference type="SUPFAM" id="SSF161098">
    <property type="entry name" value="MetI-like"/>
    <property type="match status" value="2"/>
</dbReference>
<reference evidence="12" key="1">
    <citation type="submission" date="2020-05" db="EMBL/GenBank/DDBJ databases">
        <authorList>
            <person name="Chiriac C."/>
            <person name="Salcher M."/>
            <person name="Ghai R."/>
            <person name="Kavagutti S V."/>
        </authorList>
    </citation>
    <scope>NUCLEOTIDE SEQUENCE</scope>
</reference>
<dbReference type="InterPro" id="IPR000515">
    <property type="entry name" value="MetI-like"/>
</dbReference>
<dbReference type="FunFam" id="1.10.3720.10:FF:000001">
    <property type="entry name" value="Glycine betaine ABC transporter, permease"/>
    <property type="match status" value="1"/>
</dbReference>
<dbReference type="PANTHER" id="PTHR47737">
    <property type="entry name" value="GLYCINE BETAINE/PROLINE BETAINE TRANSPORT SYSTEM PERMEASE PROTEIN PROW"/>
    <property type="match status" value="1"/>
</dbReference>
<dbReference type="EMBL" id="CAESGF010000001">
    <property type="protein sequence ID" value="CAB4362257.1"/>
    <property type="molecule type" value="Genomic_DNA"/>
</dbReference>
<evidence type="ECO:0000256" key="2">
    <source>
        <dbReference type="ARBA" id="ARBA00004236"/>
    </source>
</evidence>
<evidence type="ECO:0000256" key="8">
    <source>
        <dbReference type="SAM" id="MobiDB-lite"/>
    </source>
</evidence>
<feature type="transmembrane region" description="Helical" evidence="9">
    <location>
        <begin position="322"/>
        <end position="338"/>
    </location>
</feature>
<evidence type="ECO:0000313" key="11">
    <source>
        <dbReference type="EMBL" id="CAB4362257.1"/>
    </source>
</evidence>
<dbReference type="EMBL" id="CAEZYF010000004">
    <property type="protein sequence ID" value="CAB4715768.1"/>
    <property type="molecule type" value="Genomic_DNA"/>
</dbReference>
<dbReference type="EMBL" id="CAFBMT010000002">
    <property type="protein sequence ID" value="CAB4916094.1"/>
    <property type="molecule type" value="Genomic_DNA"/>
</dbReference>
<feature type="domain" description="ABC transmembrane type-1" evidence="10">
    <location>
        <begin position="437"/>
        <end position="616"/>
    </location>
</feature>
<keyword evidence="4" id="KW-1003">Cell membrane</keyword>
<feature type="domain" description="ABC transmembrane type-1" evidence="10">
    <location>
        <begin position="127"/>
        <end position="306"/>
    </location>
</feature>
<keyword evidence="6 9" id="KW-1133">Transmembrane helix</keyword>
<feature type="transmembrane region" description="Helical" evidence="9">
    <location>
        <begin position="484"/>
        <end position="511"/>
    </location>
</feature>
<evidence type="ECO:0000313" key="13">
    <source>
        <dbReference type="EMBL" id="CAB4835480.1"/>
    </source>
</evidence>
<feature type="transmembrane region" description="Helical" evidence="9">
    <location>
        <begin position="88"/>
        <end position="118"/>
    </location>
</feature>
<keyword evidence="7 9" id="KW-0472">Membrane</keyword>
<feature type="transmembrane region" description="Helical" evidence="9">
    <location>
        <begin position="441"/>
        <end position="463"/>
    </location>
</feature>
<dbReference type="GO" id="GO:0015871">
    <property type="term" value="P:choline transport"/>
    <property type="evidence" value="ECO:0007669"/>
    <property type="project" value="TreeGrafter"/>
</dbReference>
<dbReference type="CDD" id="cd06261">
    <property type="entry name" value="TM_PBP2"/>
    <property type="match status" value="2"/>
</dbReference>
<keyword evidence="3" id="KW-0813">Transport</keyword>
<feature type="transmembrane region" description="Helical" evidence="9">
    <location>
        <begin position="253"/>
        <end position="274"/>
    </location>
</feature>
<evidence type="ECO:0000313" key="14">
    <source>
        <dbReference type="EMBL" id="CAB4916094.1"/>
    </source>
</evidence>
<feature type="transmembrane region" description="Helical" evidence="9">
    <location>
        <begin position="391"/>
        <end position="412"/>
    </location>
</feature>
<dbReference type="GO" id="GO:0015226">
    <property type="term" value="F:carnitine transmembrane transporter activity"/>
    <property type="evidence" value="ECO:0007669"/>
    <property type="project" value="TreeGrafter"/>
</dbReference>
<dbReference type="EMBL" id="CAFBOL010000010">
    <property type="protein sequence ID" value="CAB4978035.1"/>
    <property type="molecule type" value="Genomic_DNA"/>
</dbReference>
<evidence type="ECO:0000313" key="12">
    <source>
        <dbReference type="EMBL" id="CAB4715768.1"/>
    </source>
</evidence>
<evidence type="ECO:0000256" key="3">
    <source>
        <dbReference type="ARBA" id="ARBA00022448"/>
    </source>
</evidence>
<feature type="compositionally biased region" description="Polar residues" evidence="8">
    <location>
        <begin position="629"/>
        <end position="652"/>
    </location>
</feature>
<evidence type="ECO:0000256" key="4">
    <source>
        <dbReference type="ARBA" id="ARBA00022475"/>
    </source>
</evidence>